<reference evidence="2" key="1">
    <citation type="submission" date="2017-09" db="EMBL/GenBank/DDBJ databases">
        <authorList>
            <person name="Varghese N."/>
            <person name="Submissions S."/>
        </authorList>
    </citation>
    <scope>NUCLEOTIDE SEQUENCE [LARGE SCALE GENOMIC DNA]</scope>
    <source>
        <strain evidence="2">CGMCC 1.12461</strain>
    </source>
</reference>
<keyword evidence="2" id="KW-1185">Reference proteome</keyword>
<dbReference type="AlphaFoldDB" id="A0A285JF64"/>
<organism evidence="1 2">
    <name type="scientific">Arsukibacterium tuosuense</name>
    <dbReference type="NCBI Taxonomy" id="1323745"/>
    <lineage>
        <taxon>Bacteria</taxon>
        <taxon>Pseudomonadati</taxon>
        <taxon>Pseudomonadota</taxon>
        <taxon>Gammaproteobacteria</taxon>
        <taxon>Chromatiales</taxon>
        <taxon>Chromatiaceae</taxon>
        <taxon>Arsukibacterium</taxon>
    </lineage>
</organism>
<dbReference type="EMBL" id="OBEB01000008">
    <property type="protein sequence ID" value="SNY58914.1"/>
    <property type="molecule type" value="Genomic_DNA"/>
</dbReference>
<dbReference type="Proteomes" id="UP000219353">
    <property type="component" value="Unassembled WGS sequence"/>
</dbReference>
<evidence type="ECO:0000313" key="1">
    <source>
        <dbReference type="EMBL" id="SNY58914.1"/>
    </source>
</evidence>
<proteinExistence type="predicted"/>
<dbReference type="RefSeq" id="WP_097112691.1">
    <property type="nucleotide sequence ID" value="NZ_OBEB01000008.1"/>
</dbReference>
<name>A0A285JF64_9GAMM</name>
<accession>A0A285JF64</accession>
<evidence type="ECO:0000313" key="2">
    <source>
        <dbReference type="Proteomes" id="UP000219353"/>
    </source>
</evidence>
<sequence>MGLISCSLSEEYLSDRSYVASLKSEVAALGSGWQELELLACNLDAVPEQTGVFLLLFKDSISNNDTPIYTKNIIFIGGDEGRSLRYCFSELLSIFESKSITGNAYAIDILKFDVRRQDGDLLFIFMRTESISGELVKVITKLRRSYSPIGNRVPTGTLDHSKIEPAF</sequence>
<protein>
    <submittedName>
        <fullName evidence="1">Uncharacterized protein</fullName>
    </submittedName>
</protein>
<gene>
    <name evidence="1" type="ORF">SAMN06297280_3516</name>
</gene>